<proteinExistence type="predicted"/>
<protein>
    <submittedName>
        <fullName evidence="6">Calcyclin-binding protein</fullName>
    </submittedName>
</protein>
<dbReference type="WBParaSite" id="GPUH_0001343201-mRNA-1">
    <property type="protein sequence ID" value="GPUH_0001343201-mRNA-1"/>
    <property type="gene ID" value="GPUH_0001343201"/>
</dbReference>
<dbReference type="InterPro" id="IPR037893">
    <property type="entry name" value="CS_CacyBP"/>
</dbReference>
<dbReference type="Pfam" id="PF04969">
    <property type="entry name" value="CS"/>
    <property type="match status" value="1"/>
</dbReference>
<keyword evidence="5" id="KW-1185">Reference proteome</keyword>
<dbReference type="Pfam" id="PF05002">
    <property type="entry name" value="SGS"/>
    <property type="match status" value="1"/>
</dbReference>
<dbReference type="InterPro" id="IPR052289">
    <property type="entry name" value="Calcyclin-binding_UBL-bridge"/>
</dbReference>
<dbReference type="InterPro" id="IPR007699">
    <property type="entry name" value="SGS_dom"/>
</dbReference>
<evidence type="ECO:0000313" key="6">
    <source>
        <dbReference type="WBParaSite" id="GPUH_0001343201-mRNA-1"/>
    </source>
</evidence>
<feature type="domain" description="SGS" evidence="2">
    <location>
        <begin position="82"/>
        <end position="159"/>
    </location>
</feature>
<organism evidence="6">
    <name type="scientific">Gongylonema pulchrum</name>
    <dbReference type="NCBI Taxonomy" id="637853"/>
    <lineage>
        <taxon>Eukaryota</taxon>
        <taxon>Metazoa</taxon>
        <taxon>Ecdysozoa</taxon>
        <taxon>Nematoda</taxon>
        <taxon>Chromadorea</taxon>
        <taxon>Rhabditida</taxon>
        <taxon>Spirurina</taxon>
        <taxon>Spiruromorpha</taxon>
        <taxon>Spiruroidea</taxon>
        <taxon>Gongylonematidae</taxon>
        <taxon>Gongylonema</taxon>
    </lineage>
</organism>
<sequence length="159" mass="18590">MDCCKLYTFPWDQSDNYVKLYLTVPDVHTLTEDGIAISFADSAVEVVAYNVHSKNYSLIIKGLLHPIEPTQSFFKQKVDLLLVMMKKKELKKWDYLTKAEKQSKEKSKPSLDEKADPQESLMNLMKQMYDEGDDEMKRTIRKAWYESQTKKNADLNEHT</sequence>
<evidence type="ECO:0000259" key="2">
    <source>
        <dbReference type="PROSITE" id="PS51048"/>
    </source>
</evidence>
<dbReference type="GO" id="GO:0044548">
    <property type="term" value="F:S100 protein binding"/>
    <property type="evidence" value="ECO:0007669"/>
    <property type="project" value="InterPro"/>
</dbReference>
<dbReference type="PROSITE" id="PS51048">
    <property type="entry name" value="SGS"/>
    <property type="match status" value="1"/>
</dbReference>
<evidence type="ECO:0000256" key="1">
    <source>
        <dbReference type="SAM" id="MobiDB-lite"/>
    </source>
</evidence>
<evidence type="ECO:0000313" key="5">
    <source>
        <dbReference type="Proteomes" id="UP000271098"/>
    </source>
</evidence>
<dbReference type="SUPFAM" id="SSF49764">
    <property type="entry name" value="HSP20-like chaperones"/>
    <property type="match status" value="1"/>
</dbReference>
<feature type="compositionally biased region" description="Basic and acidic residues" evidence="1">
    <location>
        <begin position="99"/>
        <end position="117"/>
    </location>
</feature>
<dbReference type="PROSITE" id="PS51203">
    <property type="entry name" value="CS"/>
    <property type="match status" value="1"/>
</dbReference>
<accession>A0A183DXH6</accession>
<feature type="region of interest" description="Disordered" evidence="1">
    <location>
        <begin position="99"/>
        <end position="119"/>
    </location>
</feature>
<dbReference type="CDD" id="cd06468">
    <property type="entry name" value="p23_CacyBP"/>
    <property type="match status" value="1"/>
</dbReference>
<name>A0A183DXH6_9BILA</name>
<dbReference type="GO" id="GO:0007507">
    <property type="term" value="P:heart development"/>
    <property type="evidence" value="ECO:0007669"/>
    <property type="project" value="TreeGrafter"/>
</dbReference>
<gene>
    <name evidence="4" type="ORF">GPUH_LOCUS13417</name>
</gene>
<dbReference type="AlphaFoldDB" id="A0A183DXH6"/>
<dbReference type="GO" id="GO:0031625">
    <property type="term" value="F:ubiquitin protein ligase binding"/>
    <property type="evidence" value="ECO:0007669"/>
    <property type="project" value="InterPro"/>
</dbReference>
<evidence type="ECO:0000313" key="4">
    <source>
        <dbReference type="EMBL" id="VDN22267.1"/>
    </source>
</evidence>
<reference evidence="4 5" key="2">
    <citation type="submission" date="2018-11" db="EMBL/GenBank/DDBJ databases">
        <authorList>
            <consortium name="Pathogen Informatics"/>
        </authorList>
    </citation>
    <scope>NUCLEOTIDE SEQUENCE [LARGE SCALE GENOMIC DNA]</scope>
</reference>
<dbReference type="EMBL" id="UYRT01080202">
    <property type="protein sequence ID" value="VDN22267.1"/>
    <property type="molecule type" value="Genomic_DNA"/>
</dbReference>
<feature type="domain" description="CS" evidence="3">
    <location>
        <begin position="4"/>
        <end position="97"/>
    </location>
</feature>
<dbReference type="OrthoDB" id="164025at2759"/>
<dbReference type="Gene3D" id="2.60.40.790">
    <property type="match status" value="1"/>
</dbReference>
<dbReference type="PANTHER" id="PTHR13164:SF3">
    <property type="entry name" value="CALCYCLIN-BINDING PROTEIN"/>
    <property type="match status" value="1"/>
</dbReference>
<dbReference type="GO" id="GO:0005634">
    <property type="term" value="C:nucleus"/>
    <property type="evidence" value="ECO:0007669"/>
    <property type="project" value="TreeGrafter"/>
</dbReference>
<dbReference type="PANTHER" id="PTHR13164">
    <property type="entry name" value="CALICYLIN BINDING PROTEIN"/>
    <property type="match status" value="1"/>
</dbReference>
<dbReference type="Proteomes" id="UP000271098">
    <property type="component" value="Unassembled WGS sequence"/>
</dbReference>
<evidence type="ECO:0000259" key="3">
    <source>
        <dbReference type="PROSITE" id="PS51203"/>
    </source>
</evidence>
<reference evidence="6" key="1">
    <citation type="submission" date="2016-06" db="UniProtKB">
        <authorList>
            <consortium name="WormBaseParasite"/>
        </authorList>
    </citation>
    <scope>IDENTIFICATION</scope>
</reference>
<dbReference type="InterPro" id="IPR008978">
    <property type="entry name" value="HSP20-like_chaperone"/>
</dbReference>
<dbReference type="GO" id="GO:0015631">
    <property type="term" value="F:tubulin binding"/>
    <property type="evidence" value="ECO:0007669"/>
    <property type="project" value="InterPro"/>
</dbReference>
<dbReference type="InterPro" id="IPR007052">
    <property type="entry name" value="CS_dom"/>
</dbReference>